<keyword evidence="3" id="KW-1185">Reference proteome</keyword>
<name>A0A222WN54_9BACL</name>
<dbReference type="AlphaFoldDB" id="A0A222WN54"/>
<accession>A0A222WN54</accession>
<dbReference type="InterPro" id="IPR001853">
    <property type="entry name" value="DSBA-like_thioredoxin_dom"/>
</dbReference>
<gene>
    <name evidence="2" type="ORF">B4V02_12445</name>
</gene>
<evidence type="ECO:0000313" key="2">
    <source>
        <dbReference type="EMBL" id="ASR47428.1"/>
    </source>
</evidence>
<evidence type="ECO:0000313" key="3">
    <source>
        <dbReference type="Proteomes" id="UP000214666"/>
    </source>
</evidence>
<feature type="domain" description="DSBA-like thioredoxin" evidence="1">
    <location>
        <begin position="11"/>
        <end position="190"/>
    </location>
</feature>
<dbReference type="PROSITE" id="PS00194">
    <property type="entry name" value="THIOREDOXIN_1"/>
    <property type="match status" value="1"/>
</dbReference>
<dbReference type="KEGG" id="pkb:B4V02_12445"/>
<dbReference type="Gene3D" id="3.40.30.10">
    <property type="entry name" value="Glutaredoxin"/>
    <property type="match status" value="1"/>
</dbReference>
<evidence type="ECO:0000259" key="1">
    <source>
        <dbReference type="Pfam" id="PF01323"/>
    </source>
</evidence>
<dbReference type="EMBL" id="CP020028">
    <property type="protein sequence ID" value="ASR47428.1"/>
    <property type="molecule type" value="Genomic_DNA"/>
</dbReference>
<dbReference type="CDD" id="cd03025">
    <property type="entry name" value="DsbA_FrnE_like"/>
    <property type="match status" value="1"/>
</dbReference>
<dbReference type="OrthoDB" id="9813770at2"/>
<dbReference type="Proteomes" id="UP000214666">
    <property type="component" value="Chromosome"/>
</dbReference>
<reference evidence="2 3" key="1">
    <citation type="submission" date="2017-03" db="EMBL/GenBank/DDBJ databases">
        <title>Complete genome sequence of Paenibacillus Kribbensis producing bioflocculants.</title>
        <authorList>
            <person name="Lee H.-G."/>
            <person name="Oh H.-M."/>
        </authorList>
    </citation>
    <scope>NUCLEOTIDE SEQUENCE [LARGE SCALE GENOMIC DNA]</scope>
    <source>
        <strain evidence="2 3">AM49</strain>
    </source>
</reference>
<dbReference type="InterPro" id="IPR036249">
    <property type="entry name" value="Thioredoxin-like_sf"/>
</dbReference>
<proteinExistence type="predicted"/>
<organism evidence="2 3">
    <name type="scientific">Paenibacillus kribbensis</name>
    <dbReference type="NCBI Taxonomy" id="172713"/>
    <lineage>
        <taxon>Bacteria</taxon>
        <taxon>Bacillati</taxon>
        <taxon>Bacillota</taxon>
        <taxon>Bacilli</taxon>
        <taxon>Bacillales</taxon>
        <taxon>Paenibacillaceae</taxon>
        <taxon>Paenibacillus</taxon>
    </lineage>
</organism>
<dbReference type="InterPro" id="IPR017937">
    <property type="entry name" value="Thioredoxin_CS"/>
</dbReference>
<dbReference type="SUPFAM" id="SSF52833">
    <property type="entry name" value="Thioredoxin-like"/>
    <property type="match status" value="1"/>
</dbReference>
<dbReference type="RefSeq" id="WP_094155000.1">
    <property type="nucleotide sequence ID" value="NZ_CP020028.1"/>
</dbReference>
<dbReference type="Gene3D" id="1.10.472.60">
    <property type="entry name" value="putative protein disulfide isomerase domain"/>
    <property type="match status" value="1"/>
</dbReference>
<dbReference type="GO" id="GO:0016491">
    <property type="term" value="F:oxidoreductase activity"/>
    <property type="evidence" value="ECO:0007669"/>
    <property type="project" value="InterPro"/>
</dbReference>
<protein>
    <submittedName>
        <fullName evidence="2">DsbA family protein</fullName>
    </submittedName>
</protein>
<sequence length="208" mass="23342">MKNNELSLIYVWDAYCGWCYGFSKSLRTFHQNHLELPIQVLSAGLFVGDQSQSIAAYPHIPEANKRIGQLTGAVFGSSYDKLLNEGTFIMDSETAAIGFSALRSLAPEQVVYLAAAMQRAFYYEGKSLSDLETYQEIAKQFDLDEQRLIERIKTPETLDEVKQEFLIAANLGARSYPTLFLKKEDGLYNLGGGAMIAEKLEEKFAELI</sequence>
<dbReference type="Pfam" id="PF01323">
    <property type="entry name" value="DSBA"/>
    <property type="match status" value="1"/>
</dbReference>